<reference evidence="7" key="1">
    <citation type="journal article" date="2019" name="Int. J. Syst. Evol. Microbiol.">
        <title>The Global Catalogue of Microorganisms (GCM) 10K type strain sequencing project: providing services to taxonomists for standard genome sequencing and annotation.</title>
        <authorList>
            <consortium name="The Broad Institute Genomics Platform"/>
            <consortium name="The Broad Institute Genome Sequencing Center for Infectious Disease"/>
            <person name="Wu L."/>
            <person name="Ma J."/>
        </authorList>
    </citation>
    <scope>NUCLEOTIDE SEQUENCE [LARGE SCALE GENOMIC DNA]</scope>
    <source>
        <strain evidence="7">CCUG 43111</strain>
    </source>
</reference>
<dbReference type="InterPro" id="IPR034660">
    <property type="entry name" value="DinB/YfiT-like"/>
</dbReference>
<dbReference type="InterPro" id="IPR042095">
    <property type="entry name" value="SUMF_sf"/>
</dbReference>
<comment type="pathway">
    <text evidence="3">Amino-acid biosynthesis; ergothioneine biosynthesis.</text>
</comment>
<dbReference type="InterPro" id="IPR005532">
    <property type="entry name" value="SUMF_dom"/>
</dbReference>
<dbReference type="Gene3D" id="3.90.1580.10">
    <property type="entry name" value="paralog of FGE (formylglycine-generating enzyme)"/>
    <property type="match status" value="2"/>
</dbReference>
<comment type="caution">
    <text evidence="6">The sequence shown here is derived from an EMBL/GenBank/DDBJ whole genome shotgun (WGS) entry which is preliminary data.</text>
</comment>
<dbReference type="NCBIfam" id="TIGR04373">
    <property type="entry name" value="egtB_X_signatur"/>
    <property type="match status" value="1"/>
</dbReference>
<evidence type="ECO:0000313" key="6">
    <source>
        <dbReference type="EMBL" id="MFC5479112.1"/>
    </source>
</evidence>
<keyword evidence="1" id="KW-0560">Oxidoreductase</keyword>
<dbReference type="InterPro" id="IPR024775">
    <property type="entry name" value="DinB-like"/>
</dbReference>
<dbReference type="PANTHER" id="PTHR23150">
    <property type="entry name" value="SULFATASE MODIFYING FACTOR 1, 2"/>
    <property type="match status" value="1"/>
</dbReference>
<evidence type="ECO:0000256" key="2">
    <source>
        <dbReference type="ARBA" id="ARBA00023004"/>
    </source>
</evidence>
<proteinExistence type="predicted"/>
<sequence length="397" mass="43896">MKYDHAVFRSMSAPALDAALQDARRRTRALFDALAAAGYADAAQVPRLAVLNPPLWELGHVAWFAEWFVLRAARGTQAIDADGPSLLAHGDGWFDSNAVAHDARWALGLPAPDAILAYGREVLERIRARLARTPDDDAALYPYRLVLAHEDMHGEALLYTMQTLGVAAPFAFPAEAPAAGEIAFAGGDFLRGGEQSRGFVFDNERPAAPCRVAPFTIDAGLVTNADYLGFVRAGGYGQPRYWSEAGRAWLAQTGRAAPRYWRQEAGGSWRELRFGHDAALAPSAPVRHVSLHEAQAYCSWAGRRLPLEEEWEFAACAGDPDFCWGQLWEWTASPFLPYPGFSADRYREYSAPWFGTHQTLRGASFATPPRLRSAHFRNFYTPERDDIFAGFRTCAVD</sequence>
<accession>A0ABW0MPE1</accession>
<protein>
    <submittedName>
        <fullName evidence="6">Selenoneine synthase SenA</fullName>
    </submittedName>
</protein>
<dbReference type="NCBIfam" id="NF041186">
    <property type="entry name" value="SenA"/>
    <property type="match status" value="1"/>
</dbReference>
<feature type="domain" description="Sulfatase-modifying factor enzyme-like" evidence="4">
    <location>
        <begin position="325"/>
        <end position="393"/>
    </location>
</feature>
<dbReference type="PANTHER" id="PTHR23150:SF36">
    <property type="entry name" value="HERCYNINE OXYGENASE"/>
    <property type="match status" value="1"/>
</dbReference>
<feature type="domain" description="DinB-like" evidence="5">
    <location>
        <begin position="19"/>
        <end position="143"/>
    </location>
</feature>
<evidence type="ECO:0000256" key="3">
    <source>
        <dbReference type="ARBA" id="ARBA00037882"/>
    </source>
</evidence>
<dbReference type="SUPFAM" id="SSF56436">
    <property type="entry name" value="C-type lectin-like"/>
    <property type="match status" value="1"/>
</dbReference>
<dbReference type="RefSeq" id="WP_379756017.1">
    <property type="nucleotide sequence ID" value="NZ_JBHSMR010000013.1"/>
</dbReference>
<name>A0ABW0MPE1_9BURK</name>
<dbReference type="InterPro" id="IPR030809">
    <property type="entry name" value="EgtB_signatur"/>
</dbReference>
<dbReference type="Pfam" id="PF03781">
    <property type="entry name" value="FGE-sulfatase"/>
    <property type="match status" value="2"/>
</dbReference>
<dbReference type="InterPro" id="IPR016187">
    <property type="entry name" value="CTDL_fold"/>
</dbReference>
<gene>
    <name evidence="6" type="primary">senA</name>
    <name evidence="6" type="ORF">ACFPQ5_12960</name>
</gene>
<organism evidence="6 7">
    <name type="scientific">Massilia suwonensis</name>
    <dbReference type="NCBI Taxonomy" id="648895"/>
    <lineage>
        <taxon>Bacteria</taxon>
        <taxon>Pseudomonadati</taxon>
        <taxon>Pseudomonadota</taxon>
        <taxon>Betaproteobacteria</taxon>
        <taxon>Burkholderiales</taxon>
        <taxon>Oxalobacteraceae</taxon>
        <taxon>Telluria group</taxon>
        <taxon>Massilia</taxon>
    </lineage>
</organism>
<feature type="domain" description="Sulfatase-modifying factor enzyme-like" evidence="4">
    <location>
        <begin position="179"/>
        <end position="319"/>
    </location>
</feature>
<evidence type="ECO:0000313" key="7">
    <source>
        <dbReference type="Proteomes" id="UP001596101"/>
    </source>
</evidence>
<keyword evidence="7" id="KW-1185">Reference proteome</keyword>
<dbReference type="Proteomes" id="UP001596101">
    <property type="component" value="Unassembled WGS sequence"/>
</dbReference>
<dbReference type="InterPro" id="IPR051043">
    <property type="entry name" value="Sulfatase_Mod_Factor_Kinase"/>
</dbReference>
<keyword evidence="2" id="KW-0408">Iron</keyword>
<evidence type="ECO:0000259" key="5">
    <source>
        <dbReference type="Pfam" id="PF12867"/>
    </source>
</evidence>
<dbReference type="EMBL" id="JBHSMR010000013">
    <property type="protein sequence ID" value="MFC5479112.1"/>
    <property type="molecule type" value="Genomic_DNA"/>
</dbReference>
<dbReference type="SUPFAM" id="SSF109854">
    <property type="entry name" value="DinB/YfiT-like putative metalloenzymes"/>
    <property type="match status" value="1"/>
</dbReference>
<evidence type="ECO:0000256" key="1">
    <source>
        <dbReference type="ARBA" id="ARBA00023002"/>
    </source>
</evidence>
<evidence type="ECO:0000259" key="4">
    <source>
        <dbReference type="Pfam" id="PF03781"/>
    </source>
</evidence>
<dbReference type="Pfam" id="PF12867">
    <property type="entry name" value="DinB_2"/>
    <property type="match status" value="1"/>
</dbReference>